<dbReference type="CDD" id="cd01392">
    <property type="entry name" value="HTH_LacI"/>
    <property type="match status" value="1"/>
</dbReference>
<dbReference type="GO" id="GO:0000976">
    <property type="term" value="F:transcription cis-regulatory region binding"/>
    <property type="evidence" value="ECO:0007669"/>
    <property type="project" value="TreeGrafter"/>
</dbReference>
<dbReference type="PANTHER" id="PTHR30146:SF109">
    <property type="entry name" value="HTH-TYPE TRANSCRIPTIONAL REGULATOR GALS"/>
    <property type="match status" value="1"/>
</dbReference>
<dbReference type="Proteomes" id="UP000429958">
    <property type="component" value="Unassembled WGS sequence"/>
</dbReference>
<dbReference type="InterPro" id="IPR010982">
    <property type="entry name" value="Lambda_DNA-bd_dom_sf"/>
</dbReference>
<dbReference type="PROSITE" id="PS50932">
    <property type="entry name" value="HTH_LACI_2"/>
    <property type="match status" value="1"/>
</dbReference>
<organism evidence="5 6">
    <name type="scientific">Clostridium porci</name>
    <dbReference type="NCBI Taxonomy" id="2605778"/>
    <lineage>
        <taxon>Bacteria</taxon>
        <taxon>Bacillati</taxon>
        <taxon>Bacillota</taxon>
        <taxon>Clostridia</taxon>
        <taxon>Eubacteriales</taxon>
        <taxon>Clostridiaceae</taxon>
        <taxon>Clostridium</taxon>
    </lineage>
</organism>
<dbReference type="SUPFAM" id="SSF53850">
    <property type="entry name" value="Periplasmic binding protein-like II"/>
    <property type="match status" value="1"/>
</dbReference>
<dbReference type="Pfam" id="PF13416">
    <property type="entry name" value="SBP_bac_8"/>
    <property type="match status" value="1"/>
</dbReference>
<dbReference type="AlphaFoldDB" id="A0A7X2TDE0"/>
<keyword evidence="6" id="KW-1185">Reference proteome</keyword>
<dbReference type="GO" id="GO:0003700">
    <property type="term" value="F:DNA-binding transcription factor activity"/>
    <property type="evidence" value="ECO:0007669"/>
    <property type="project" value="TreeGrafter"/>
</dbReference>
<evidence type="ECO:0000256" key="1">
    <source>
        <dbReference type="ARBA" id="ARBA00023015"/>
    </source>
</evidence>
<keyword evidence="1" id="KW-0805">Transcription regulation</keyword>
<dbReference type="Gene3D" id="3.40.50.2300">
    <property type="match status" value="2"/>
</dbReference>
<evidence type="ECO:0000259" key="4">
    <source>
        <dbReference type="PROSITE" id="PS50932"/>
    </source>
</evidence>
<evidence type="ECO:0000256" key="2">
    <source>
        <dbReference type="ARBA" id="ARBA00023125"/>
    </source>
</evidence>
<accession>A0A7X2TDE0</accession>
<evidence type="ECO:0000313" key="5">
    <source>
        <dbReference type="EMBL" id="MSS37450.1"/>
    </source>
</evidence>
<gene>
    <name evidence="5" type="ORF">FYJ39_12910</name>
</gene>
<dbReference type="SUPFAM" id="SSF53822">
    <property type="entry name" value="Periplasmic binding protein-like I"/>
    <property type="match status" value="1"/>
</dbReference>
<dbReference type="EMBL" id="VUMD01000011">
    <property type="protein sequence ID" value="MSS37450.1"/>
    <property type="molecule type" value="Genomic_DNA"/>
</dbReference>
<dbReference type="Gene3D" id="3.40.190.10">
    <property type="entry name" value="Periplasmic binding protein-like II"/>
    <property type="match status" value="2"/>
</dbReference>
<dbReference type="PANTHER" id="PTHR30146">
    <property type="entry name" value="LACI-RELATED TRANSCRIPTIONAL REPRESSOR"/>
    <property type="match status" value="1"/>
</dbReference>
<dbReference type="InterPro" id="IPR000843">
    <property type="entry name" value="HTH_LacI"/>
</dbReference>
<proteinExistence type="predicted"/>
<dbReference type="SMART" id="SM00354">
    <property type="entry name" value="HTH_LACI"/>
    <property type="match status" value="1"/>
</dbReference>
<dbReference type="InterPro" id="IPR006059">
    <property type="entry name" value="SBP"/>
</dbReference>
<evidence type="ECO:0000256" key="3">
    <source>
        <dbReference type="ARBA" id="ARBA00023163"/>
    </source>
</evidence>
<reference evidence="5 6" key="1">
    <citation type="submission" date="2019-08" db="EMBL/GenBank/DDBJ databases">
        <title>In-depth cultivation of the pig gut microbiome towards novel bacterial diversity and tailored functional studies.</title>
        <authorList>
            <person name="Wylensek D."/>
            <person name="Hitch T.C.A."/>
            <person name="Clavel T."/>
        </authorList>
    </citation>
    <scope>NUCLEOTIDE SEQUENCE [LARGE SCALE GENOMIC DNA]</scope>
    <source>
        <strain evidence="5 6">WCA-389-WT-23D1</strain>
    </source>
</reference>
<evidence type="ECO:0000313" key="6">
    <source>
        <dbReference type="Proteomes" id="UP000429958"/>
    </source>
</evidence>
<dbReference type="InterPro" id="IPR028082">
    <property type="entry name" value="Peripla_BP_I"/>
</dbReference>
<protein>
    <submittedName>
        <fullName evidence="5">Extracellular solute-binding protein</fullName>
    </submittedName>
</protein>
<dbReference type="SUPFAM" id="SSF47413">
    <property type="entry name" value="lambda repressor-like DNA-binding domains"/>
    <property type="match status" value="1"/>
</dbReference>
<dbReference type="RefSeq" id="WP_154472896.1">
    <property type="nucleotide sequence ID" value="NZ_DBEWUL010000223.1"/>
</dbReference>
<sequence>MPTILDVAREAGVSQGTASNVLNGKGNVSSEKIKSVQEAAQKLGYTMNERAKTLRKGRGNIICVIIPSIECKQYRELYYSIKSFSEKNNYVVELLLSDDNPQVEMELIQRAKSMMAAGVATVTCLNQKKYNKAYYGLEKVCFVERKPVDGGEYFGFHYEKAGKKIAEYIVKNNYHHIAVITDSLEYSNEREFFLGMKVVLSKKLKVKIYQISTGLNRISHTLLNSILLDGEYDAIITSNIAFAEKVKGILDTFDRERKTCILTLSPVVTLPERNFVKYELNYSLLGRKVADKILNSPVKDFVMEDHLVENDGNRNWKKIELKNAPSKCLNVITLEGPEASIMQGLAKLYTEETGTEVKVSVFSYNDIYDQFSNVEFSNIYDVFRVDVTWLSWFAQRLLVPLEEVYSDMAQLFEGYIQPLIKKYSYVRGKAYALPFTPSVQLLFYRRDLFENTVYKRMFRESYKRELRIPENFEEYNQIAEFFAKGLEPDVSYHSCLTLGNTGVASSEFLARIFSHKKNLFDENGRIVVDDEAGKKALHELIIAQRYANKTTSHWWNESAQRFANGEFVMMINFSNYASEILGTNTKVAGNIGFAMVPGDNPMYGGGALGISQNSKKKEDAAAFIKWITKEPVASGMAALGSVSPCIKTYNKYDIINTFPWLELSEQCFKRSHTERVSEAYDKPFDEKTFLNIIGTAVKSVLMGSMSEENALNKAQQMIEREL</sequence>
<comment type="caution">
    <text evidence="5">The sequence shown here is derived from an EMBL/GenBank/DDBJ whole genome shotgun (WGS) entry which is preliminary data.</text>
</comment>
<dbReference type="Pfam" id="PF00356">
    <property type="entry name" value="LacI"/>
    <property type="match status" value="1"/>
</dbReference>
<dbReference type="PROSITE" id="PS00356">
    <property type="entry name" value="HTH_LACI_1"/>
    <property type="match status" value="1"/>
</dbReference>
<feature type="domain" description="HTH lacI-type" evidence="4">
    <location>
        <begin position="2"/>
        <end position="56"/>
    </location>
</feature>
<keyword evidence="3" id="KW-0804">Transcription</keyword>
<keyword evidence="2" id="KW-0238">DNA-binding</keyword>
<dbReference type="Gene3D" id="1.10.260.40">
    <property type="entry name" value="lambda repressor-like DNA-binding domains"/>
    <property type="match status" value="1"/>
</dbReference>
<name>A0A7X2TDE0_9CLOT</name>